<sequence>MNTKKMFKIATAGSVAASAFVAAAPADAAVYTAAQVNKLVSNAKKAEASLRARTQADDAQNLVWGSAKTRLATLKSEVAKAQAAIKTLKTSKERSLYTSKLQSSVDKIGHGEKFLAAVAATNTAKVAVAKLEATYTAENLKGAEDAIAAAELSYNQAYSPAVRAAFRAHGAELAKHVAAAKEAAGLAVKVKAAEDAVAALESKVAELKTEDAVKAAEAAKTTADSAVASLPAGHEKIAGLKTKIDAAQAKIVAAKAALATPKVESVSAINATQAVVTFAGEIGEVAASNFTVDKSVTVIKAEVNPSNKKEVTLTFNQSLIDNDSYKVTVDGVKSATGTAMKEAATVEFKYEIAAVKTVQLSKTKFYDGDSILDAVVVKDTNGLVLENSTLDIEIASTDSAVNTTTGDVTTAVTKSFYVEIKVKDGSEVLATTGAVKVDIAPELEVAGFDGLHIGALTLGDEATEYETAKKANKLDSSLKVNENGEILNLFAKDVDGNIVLLSPVASPLNFKITNLTPTVANVTEVNGQFVINTITTGKAQAKIKVGDLETTVTFDVIANEKIAEGTLGSNKVSLDTSTNAITTTETVALSLKDQYGDAIVYPANIDPSKADTASVVTYDDGSKLSVKSGNTRVAEATVADNGEVTVSLPAQNGIKGSTTVTVEFKDASGKVVFTKSIAVTASDFDSAVAKYDLVLTSSNSVLDADNDANETGVDLDDEVTFVLKQLDKYGNVIGTETLGTDAVITATTSNIKDQDFIDAVSYASTTGTVALTADAVNKLTNTGTVKFIAKVGGVAVDTLDVVYKNTDSVATKAAVNTANRTVDLSVLGGTTVSVDELLFGKLNVAGTKYALNPVLTVQDQFGKTMDYDIANGLDLLKNGLTVVPSTPVLTNLSNVTNNAGVLELTDASKTGSVTIVVPTVSTSANADLLAAPVSITVTLVK</sequence>
<gene>
    <name evidence="4" type="ORF">ACFQPF_05560</name>
</gene>
<feature type="signal peptide" evidence="3">
    <location>
        <begin position="1"/>
        <end position="28"/>
    </location>
</feature>
<dbReference type="InterPro" id="IPR014755">
    <property type="entry name" value="Cu-Rt/internalin_Ig-like"/>
</dbReference>
<keyword evidence="5" id="KW-1185">Reference proteome</keyword>
<evidence type="ECO:0000313" key="5">
    <source>
        <dbReference type="Proteomes" id="UP001596549"/>
    </source>
</evidence>
<protein>
    <recommendedName>
        <fullName evidence="6">SbsC C-terminal domain-containing protein</fullName>
    </recommendedName>
</protein>
<dbReference type="Gene3D" id="2.60.40.1220">
    <property type="match status" value="1"/>
</dbReference>
<organism evidence="4 5">
    <name type="scientific">Fictibacillus iocasae</name>
    <dbReference type="NCBI Taxonomy" id="2715437"/>
    <lineage>
        <taxon>Bacteria</taxon>
        <taxon>Bacillati</taxon>
        <taxon>Bacillota</taxon>
        <taxon>Bacilli</taxon>
        <taxon>Bacillales</taxon>
        <taxon>Fictibacillaceae</taxon>
        <taxon>Fictibacillus</taxon>
    </lineage>
</organism>
<evidence type="ECO:0000256" key="1">
    <source>
        <dbReference type="ARBA" id="ARBA00022729"/>
    </source>
</evidence>
<evidence type="ECO:0000256" key="2">
    <source>
        <dbReference type="SAM" id="Coils"/>
    </source>
</evidence>
<evidence type="ECO:0000313" key="4">
    <source>
        <dbReference type="EMBL" id="MFC7371137.1"/>
    </source>
</evidence>
<dbReference type="Proteomes" id="UP001596549">
    <property type="component" value="Unassembled WGS sequence"/>
</dbReference>
<reference evidence="5" key="1">
    <citation type="journal article" date="2019" name="Int. J. Syst. Evol. Microbiol.">
        <title>The Global Catalogue of Microorganisms (GCM) 10K type strain sequencing project: providing services to taxonomists for standard genome sequencing and annotation.</title>
        <authorList>
            <consortium name="The Broad Institute Genomics Platform"/>
            <consortium name="The Broad Institute Genome Sequencing Center for Infectious Disease"/>
            <person name="Wu L."/>
            <person name="Ma J."/>
        </authorList>
    </citation>
    <scope>NUCLEOTIDE SEQUENCE [LARGE SCALE GENOMIC DNA]</scope>
    <source>
        <strain evidence="5">NBRC 106396</strain>
    </source>
</reference>
<feature type="chain" id="PRO_5046872417" description="SbsC C-terminal domain-containing protein" evidence="3">
    <location>
        <begin position="29"/>
        <end position="941"/>
    </location>
</feature>
<dbReference type="EMBL" id="JBHTCP010000010">
    <property type="protein sequence ID" value="MFC7371137.1"/>
    <property type="molecule type" value="Genomic_DNA"/>
</dbReference>
<keyword evidence="1 3" id="KW-0732">Signal</keyword>
<evidence type="ECO:0008006" key="6">
    <source>
        <dbReference type="Google" id="ProtNLM"/>
    </source>
</evidence>
<dbReference type="RefSeq" id="WP_379747414.1">
    <property type="nucleotide sequence ID" value="NZ_JBHTCP010000010.1"/>
</dbReference>
<comment type="caution">
    <text evidence="4">The sequence shown here is derived from an EMBL/GenBank/DDBJ whole genome shotgun (WGS) entry which is preliminary data.</text>
</comment>
<feature type="coiled-coil region" evidence="2">
    <location>
        <begin position="183"/>
        <end position="210"/>
    </location>
</feature>
<accession>A0ABW2NPF1</accession>
<name>A0ABW2NPF1_9BACL</name>
<keyword evidence="2" id="KW-0175">Coiled coil</keyword>
<evidence type="ECO:0000256" key="3">
    <source>
        <dbReference type="SAM" id="SignalP"/>
    </source>
</evidence>
<proteinExistence type="predicted"/>